<evidence type="ECO:0000313" key="3">
    <source>
        <dbReference type="EMBL" id="MBT1707901.1"/>
    </source>
</evidence>
<accession>A0AAP2DVB4</accession>
<dbReference type="EMBL" id="JAHESE010000004">
    <property type="protein sequence ID" value="MBT1707901.1"/>
    <property type="molecule type" value="Genomic_DNA"/>
</dbReference>
<sequence length="156" mass="18146">MSDLQKDQPSQARKHEFINIAAPILLVDDDEDDHAIFKEICVDLGVGDWIHVFHTGFELIDFLKNESVSPFIILCDINMPRLDGLQLRALINQDERLRRKSIPFIFFSTSASESQVKLAYDLTVQGFFLKGNTYEETKKRFERILHYWSDCQHPNS</sequence>
<gene>
    <name evidence="3" type="ORF">KK062_06700</name>
</gene>
<comment type="caution">
    <text evidence="3">The sequence shown here is derived from an EMBL/GenBank/DDBJ whole genome shotgun (WGS) entry which is preliminary data.</text>
</comment>
<dbReference type="InterPro" id="IPR011006">
    <property type="entry name" value="CheY-like_superfamily"/>
</dbReference>
<dbReference type="PANTHER" id="PTHR44520:SF2">
    <property type="entry name" value="RESPONSE REGULATOR RCP1"/>
    <property type="match status" value="1"/>
</dbReference>
<dbReference type="SUPFAM" id="SSF52172">
    <property type="entry name" value="CheY-like"/>
    <property type="match status" value="1"/>
</dbReference>
<dbReference type="GO" id="GO:0000160">
    <property type="term" value="P:phosphorelay signal transduction system"/>
    <property type="evidence" value="ECO:0007669"/>
    <property type="project" value="InterPro"/>
</dbReference>
<organism evidence="3 4">
    <name type="scientific">Dawidia cretensis</name>
    <dbReference type="NCBI Taxonomy" id="2782350"/>
    <lineage>
        <taxon>Bacteria</taxon>
        <taxon>Pseudomonadati</taxon>
        <taxon>Bacteroidota</taxon>
        <taxon>Cytophagia</taxon>
        <taxon>Cytophagales</taxon>
        <taxon>Chryseotaleaceae</taxon>
        <taxon>Dawidia</taxon>
    </lineage>
</organism>
<dbReference type="AlphaFoldDB" id="A0AAP2DVB4"/>
<evidence type="ECO:0000256" key="1">
    <source>
        <dbReference type="PROSITE-ProRule" id="PRU00169"/>
    </source>
</evidence>
<feature type="modified residue" description="4-aspartylphosphate" evidence="1">
    <location>
        <position position="76"/>
    </location>
</feature>
<evidence type="ECO:0000259" key="2">
    <source>
        <dbReference type="PROSITE" id="PS50110"/>
    </source>
</evidence>
<reference evidence="3 4" key="1">
    <citation type="submission" date="2021-05" db="EMBL/GenBank/DDBJ databases">
        <title>A Polyphasic approach of four new species of the genus Ohtaekwangia: Ohtaekwangia histidinii sp. nov., Ohtaekwangia cretensis sp. nov., Ohtaekwangia indiensis sp. nov., Ohtaekwangia reichenbachii sp. nov. from diverse environment.</title>
        <authorList>
            <person name="Octaviana S."/>
        </authorList>
    </citation>
    <scope>NUCLEOTIDE SEQUENCE [LARGE SCALE GENOMIC DNA]</scope>
    <source>
        <strain evidence="3 4">PWU5</strain>
    </source>
</reference>
<dbReference type="Pfam" id="PF00072">
    <property type="entry name" value="Response_reg"/>
    <property type="match status" value="1"/>
</dbReference>
<dbReference type="InterPro" id="IPR001789">
    <property type="entry name" value="Sig_transdc_resp-reg_receiver"/>
</dbReference>
<name>A0AAP2DVB4_9BACT</name>
<dbReference type="PROSITE" id="PS50110">
    <property type="entry name" value="RESPONSE_REGULATORY"/>
    <property type="match status" value="1"/>
</dbReference>
<dbReference type="Gene3D" id="3.40.50.2300">
    <property type="match status" value="1"/>
</dbReference>
<keyword evidence="1" id="KW-0597">Phosphoprotein</keyword>
<evidence type="ECO:0000313" key="4">
    <source>
        <dbReference type="Proteomes" id="UP001319080"/>
    </source>
</evidence>
<dbReference type="RefSeq" id="WP_254083493.1">
    <property type="nucleotide sequence ID" value="NZ_JAHESE010000004.1"/>
</dbReference>
<protein>
    <submittedName>
        <fullName evidence="3">Response regulator</fullName>
    </submittedName>
</protein>
<dbReference type="SMART" id="SM00448">
    <property type="entry name" value="REC"/>
    <property type="match status" value="1"/>
</dbReference>
<feature type="domain" description="Response regulatory" evidence="2">
    <location>
        <begin position="23"/>
        <end position="145"/>
    </location>
</feature>
<keyword evidence="4" id="KW-1185">Reference proteome</keyword>
<proteinExistence type="predicted"/>
<dbReference type="PANTHER" id="PTHR44520">
    <property type="entry name" value="RESPONSE REGULATOR RCP1-RELATED"/>
    <property type="match status" value="1"/>
</dbReference>
<dbReference type="Proteomes" id="UP001319080">
    <property type="component" value="Unassembled WGS sequence"/>
</dbReference>
<dbReference type="InterPro" id="IPR052893">
    <property type="entry name" value="TCS_response_regulator"/>
</dbReference>